<dbReference type="InterPro" id="IPR013785">
    <property type="entry name" value="Aldolase_TIM"/>
</dbReference>
<dbReference type="GO" id="GO:0061798">
    <property type="term" value="F:GTP 3',8'-cyclase activity"/>
    <property type="evidence" value="ECO:0007669"/>
    <property type="project" value="TreeGrafter"/>
</dbReference>
<proteinExistence type="evidence at transcript level"/>
<keyword evidence="8" id="KW-0501">Molybdenum cofactor biosynthesis</keyword>
<evidence type="ECO:0000256" key="2">
    <source>
        <dbReference type="ARBA" id="ARBA00005046"/>
    </source>
</evidence>
<sequence>MLGVCARSAGSLAAAVFGKEFLPLSWPLVRCRNLQSAAPQELIQPANSHDEPAKVLTDSFGRKHSYLRISLTEKCNLRCVYCMPEGGVPLTPNEKLLSSDEIVHLANLFATFGVKKVRLTGGEPLVRKDTLDIVEKLSQIPQLETFRGMTTKWVLFCPGNCPI</sequence>
<dbReference type="CDD" id="cd01335">
    <property type="entry name" value="Radical_SAM"/>
    <property type="match status" value="1"/>
</dbReference>
<dbReference type="EMBL" id="GANP01012872">
    <property type="protein sequence ID" value="JAB71596.1"/>
    <property type="molecule type" value="mRNA"/>
</dbReference>
<dbReference type="SFLD" id="SFLDG01067">
    <property type="entry name" value="SPASM/twitch_domain_containing"/>
    <property type="match status" value="1"/>
</dbReference>
<name>V5ICY6_IXORI</name>
<dbReference type="Gene3D" id="3.20.20.70">
    <property type="entry name" value="Aldolase class I"/>
    <property type="match status" value="1"/>
</dbReference>
<evidence type="ECO:0000256" key="3">
    <source>
        <dbReference type="ARBA" id="ARBA00022485"/>
    </source>
</evidence>
<evidence type="ECO:0000256" key="1">
    <source>
        <dbReference type="ARBA" id="ARBA00001966"/>
    </source>
</evidence>
<dbReference type="PANTHER" id="PTHR22960">
    <property type="entry name" value="MOLYBDOPTERIN COFACTOR SYNTHESIS PROTEIN A"/>
    <property type="match status" value="1"/>
</dbReference>
<evidence type="ECO:0000256" key="5">
    <source>
        <dbReference type="ARBA" id="ARBA00022723"/>
    </source>
</evidence>
<comment type="cofactor">
    <cofactor evidence="1">
        <name>[4Fe-4S] cluster</name>
        <dbReference type="ChEBI" id="CHEBI:49883"/>
    </cofactor>
</comment>
<evidence type="ECO:0000256" key="8">
    <source>
        <dbReference type="ARBA" id="ARBA00023150"/>
    </source>
</evidence>
<reference evidence="10" key="1">
    <citation type="journal article" date="2015" name="Sci. Rep.">
        <title>Tissue- and time-dependent transcription in Ixodes ricinus salivary glands and midguts when blood feeding on the vertebrate host.</title>
        <authorList>
            <person name="Kotsyfakis M."/>
            <person name="Schwarz A."/>
            <person name="Erhart J."/>
            <person name="Ribeiro J.M."/>
        </authorList>
    </citation>
    <scope>NUCLEOTIDE SEQUENCE</scope>
    <source>
        <tissue evidence="10">Salivary gland and midgut</tissue>
    </source>
</reference>
<dbReference type="PROSITE" id="PS51918">
    <property type="entry name" value="RADICAL_SAM"/>
    <property type="match status" value="1"/>
</dbReference>
<dbReference type="GO" id="GO:0006777">
    <property type="term" value="P:Mo-molybdopterin cofactor biosynthetic process"/>
    <property type="evidence" value="ECO:0007669"/>
    <property type="project" value="UniProtKB-KW"/>
</dbReference>
<dbReference type="SFLD" id="SFLDS00029">
    <property type="entry name" value="Radical_SAM"/>
    <property type="match status" value="1"/>
</dbReference>
<evidence type="ECO:0000313" key="10">
    <source>
        <dbReference type="EMBL" id="JAB71596.1"/>
    </source>
</evidence>
<keyword evidence="6" id="KW-0408">Iron</keyword>
<dbReference type="GO" id="GO:0046872">
    <property type="term" value="F:metal ion binding"/>
    <property type="evidence" value="ECO:0007669"/>
    <property type="project" value="UniProtKB-KW"/>
</dbReference>
<keyword evidence="4" id="KW-0949">S-adenosyl-L-methionine</keyword>
<evidence type="ECO:0000256" key="4">
    <source>
        <dbReference type="ARBA" id="ARBA00022691"/>
    </source>
</evidence>
<evidence type="ECO:0000259" key="9">
    <source>
        <dbReference type="PROSITE" id="PS51918"/>
    </source>
</evidence>
<organism evidence="10">
    <name type="scientific">Ixodes ricinus</name>
    <name type="common">Common tick</name>
    <name type="synonym">Acarus ricinus</name>
    <dbReference type="NCBI Taxonomy" id="34613"/>
    <lineage>
        <taxon>Eukaryota</taxon>
        <taxon>Metazoa</taxon>
        <taxon>Ecdysozoa</taxon>
        <taxon>Arthropoda</taxon>
        <taxon>Chelicerata</taxon>
        <taxon>Arachnida</taxon>
        <taxon>Acari</taxon>
        <taxon>Parasitiformes</taxon>
        <taxon>Ixodida</taxon>
        <taxon>Ixodoidea</taxon>
        <taxon>Ixodidae</taxon>
        <taxon>Ixodinae</taxon>
        <taxon>Ixodes</taxon>
    </lineage>
</organism>
<keyword evidence="5" id="KW-0479">Metal-binding</keyword>
<dbReference type="InterPro" id="IPR007197">
    <property type="entry name" value="rSAM"/>
</dbReference>
<dbReference type="PROSITE" id="PS01305">
    <property type="entry name" value="MOAA_NIFB_PQQE"/>
    <property type="match status" value="1"/>
</dbReference>
<dbReference type="SUPFAM" id="SSF102114">
    <property type="entry name" value="Radical SAM enzymes"/>
    <property type="match status" value="1"/>
</dbReference>
<feature type="domain" description="Radical SAM core" evidence="9">
    <location>
        <begin position="59"/>
        <end position="163"/>
    </location>
</feature>
<keyword evidence="7" id="KW-0411">Iron-sulfur</keyword>
<dbReference type="InterPro" id="IPR000385">
    <property type="entry name" value="MoaA_NifB_PqqE_Fe-S-bd_CS"/>
</dbReference>
<evidence type="ECO:0000256" key="6">
    <source>
        <dbReference type="ARBA" id="ARBA00023004"/>
    </source>
</evidence>
<protein>
    <submittedName>
        <fullName evidence="10">Putative molybdenum cofactor biosynthesis pathway protein</fullName>
    </submittedName>
</protein>
<dbReference type="GO" id="GO:0061799">
    <property type="term" value="F:cyclic pyranopterin monophosphate synthase activity"/>
    <property type="evidence" value="ECO:0007669"/>
    <property type="project" value="TreeGrafter"/>
</dbReference>
<keyword evidence="3" id="KW-0004">4Fe-4S</keyword>
<dbReference type="GO" id="GO:0051539">
    <property type="term" value="F:4 iron, 4 sulfur cluster binding"/>
    <property type="evidence" value="ECO:0007669"/>
    <property type="project" value="UniProtKB-KW"/>
</dbReference>
<dbReference type="InterPro" id="IPR058240">
    <property type="entry name" value="rSAM_sf"/>
</dbReference>
<dbReference type="PANTHER" id="PTHR22960:SF0">
    <property type="entry name" value="MOLYBDENUM COFACTOR BIOSYNTHESIS PROTEIN 1"/>
    <property type="match status" value="1"/>
</dbReference>
<evidence type="ECO:0000256" key="7">
    <source>
        <dbReference type="ARBA" id="ARBA00023014"/>
    </source>
</evidence>
<comment type="pathway">
    <text evidence="2">Cofactor biosynthesis; molybdopterin biosynthesis.</text>
</comment>
<dbReference type="Pfam" id="PF04055">
    <property type="entry name" value="Radical_SAM"/>
    <property type="match status" value="1"/>
</dbReference>
<accession>V5ICY6</accession>
<dbReference type="AlphaFoldDB" id="V5ICY6"/>
<dbReference type="InterPro" id="IPR050105">
    <property type="entry name" value="MoCo_biosynth_MoaA/MoaC"/>
</dbReference>